<evidence type="ECO:0000313" key="3">
    <source>
        <dbReference type="Proteomes" id="UP001500575"/>
    </source>
</evidence>
<organism evidence="2 3">
    <name type="scientific">Nocardioides bigeumensis</name>
    <dbReference type="NCBI Taxonomy" id="433657"/>
    <lineage>
        <taxon>Bacteria</taxon>
        <taxon>Bacillati</taxon>
        <taxon>Actinomycetota</taxon>
        <taxon>Actinomycetes</taxon>
        <taxon>Propionibacteriales</taxon>
        <taxon>Nocardioidaceae</taxon>
        <taxon>Nocardioides</taxon>
    </lineage>
</organism>
<reference evidence="2 3" key="1">
    <citation type="journal article" date="2019" name="Int. J. Syst. Evol. Microbiol.">
        <title>The Global Catalogue of Microorganisms (GCM) 10K type strain sequencing project: providing services to taxonomists for standard genome sequencing and annotation.</title>
        <authorList>
            <consortium name="The Broad Institute Genomics Platform"/>
            <consortium name="The Broad Institute Genome Sequencing Center for Infectious Disease"/>
            <person name="Wu L."/>
            <person name="Ma J."/>
        </authorList>
    </citation>
    <scope>NUCLEOTIDE SEQUENCE [LARGE SCALE GENOMIC DNA]</scope>
    <source>
        <strain evidence="2 3">JCM 16021</strain>
    </source>
</reference>
<gene>
    <name evidence="2" type="ORF">GCM10009843_03330</name>
</gene>
<keyword evidence="3" id="KW-1185">Reference proteome</keyword>
<name>A0ABN2XNL4_9ACTN</name>
<sequence length="303" mass="32850">MAIAVGALALLASALVTISGASATADPPAESASADSSLQGVPKGLPGGGKKVFGRDRFLFAYYGFAHPSTTFVLGETNPDRAFAKMRRQGRKLLRDGENLLPVYELVVTVADAEPGTDGDYAHDTLHSKVQEYVDAAERNGALLLLDLQPGRASFLEAAKRWEWALVHPWVGLALDTEWRMSSTQVPGRDIGDVTAKELNRVAAWASDLVKAQRLPEKLVVLHQHRPGNVKGISKVRDHDGVAWVQHVDAAGSPASKIATYRNVARPRQFVTGFMVFLESDAPVMKPRAIRGIDDAIRFVSHQ</sequence>
<evidence type="ECO:0000256" key="1">
    <source>
        <dbReference type="SAM" id="SignalP"/>
    </source>
</evidence>
<accession>A0ABN2XNL4</accession>
<dbReference type="EMBL" id="BAAAQQ010000002">
    <property type="protein sequence ID" value="GAA2114662.1"/>
    <property type="molecule type" value="Genomic_DNA"/>
</dbReference>
<protein>
    <submittedName>
        <fullName evidence="2">Uncharacterized protein</fullName>
    </submittedName>
</protein>
<proteinExistence type="predicted"/>
<evidence type="ECO:0000313" key="2">
    <source>
        <dbReference type="EMBL" id="GAA2114662.1"/>
    </source>
</evidence>
<dbReference type="Proteomes" id="UP001500575">
    <property type="component" value="Unassembled WGS sequence"/>
</dbReference>
<feature type="chain" id="PRO_5045587201" evidence="1">
    <location>
        <begin position="26"/>
        <end position="303"/>
    </location>
</feature>
<feature type="signal peptide" evidence="1">
    <location>
        <begin position="1"/>
        <end position="25"/>
    </location>
</feature>
<keyword evidence="1" id="KW-0732">Signal</keyword>
<comment type="caution">
    <text evidence="2">The sequence shown here is derived from an EMBL/GenBank/DDBJ whole genome shotgun (WGS) entry which is preliminary data.</text>
</comment>